<sequence length="304" mass="33257">MNRLYYLLLLLILPFSNVIAQGCSDAGVCTLASHNFEEDLPKNTIGIGLGYGIADNDVTVITPFLEYARSINSQWSVSLKLTAQGANSDVANTFGMGDLFATLDYRLPQLGSKFTHRFALGGKFNLSSPDLTDDNNEPLPMVFQPTLGTIDLLLAYHIGYKHWEGSLYLQQPISGANTNAFLGNTSGIDMAENYPNSNMLNRKGDLLLRVAYNIMSAGDRLKIQPSILPILHLGEDEITNDQGDIVSVEGSDGLTLNGSIIVEYQIKNTQAVYINLGSPFINREVIPDGLKRGLVAIAGYRFQF</sequence>
<name>A0ABN6LIW2_9BACT</name>
<evidence type="ECO:0008006" key="4">
    <source>
        <dbReference type="Google" id="ProtNLM"/>
    </source>
</evidence>
<reference evidence="2 3" key="1">
    <citation type="submission" date="2021-12" db="EMBL/GenBank/DDBJ databases">
        <title>Genome sequencing of bacteria with rrn-lacking chromosome and rrn-plasmid.</title>
        <authorList>
            <person name="Anda M."/>
            <person name="Iwasaki W."/>
        </authorList>
    </citation>
    <scope>NUCLEOTIDE SEQUENCE [LARGE SCALE GENOMIC DNA]</scope>
    <source>
        <strain evidence="2 3">NBRC 101262</strain>
        <plasmid evidence="2 3">pPP3</plasmid>
    </source>
</reference>
<keyword evidence="1" id="KW-0732">Signal</keyword>
<evidence type="ECO:0000256" key="1">
    <source>
        <dbReference type="SAM" id="SignalP"/>
    </source>
</evidence>
<evidence type="ECO:0000313" key="3">
    <source>
        <dbReference type="Proteomes" id="UP001354989"/>
    </source>
</evidence>
<protein>
    <recommendedName>
        <fullName evidence="4">Transporter</fullName>
    </recommendedName>
</protein>
<proteinExistence type="predicted"/>
<gene>
    <name evidence="2" type="ORF">PEPS_38390</name>
</gene>
<keyword evidence="2" id="KW-0614">Plasmid</keyword>
<accession>A0ABN6LIW2</accession>
<organism evidence="2 3">
    <name type="scientific">Persicobacter psychrovividus</name>
    <dbReference type="NCBI Taxonomy" id="387638"/>
    <lineage>
        <taxon>Bacteria</taxon>
        <taxon>Pseudomonadati</taxon>
        <taxon>Bacteroidota</taxon>
        <taxon>Cytophagia</taxon>
        <taxon>Cytophagales</taxon>
        <taxon>Persicobacteraceae</taxon>
        <taxon>Persicobacter</taxon>
    </lineage>
</organism>
<feature type="signal peptide" evidence="1">
    <location>
        <begin position="1"/>
        <end position="20"/>
    </location>
</feature>
<evidence type="ECO:0000313" key="2">
    <source>
        <dbReference type="EMBL" id="BDD01559.1"/>
    </source>
</evidence>
<dbReference type="Proteomes" id="UP001354989">
    <property type="component" value="Plasmid pPP3"/>
</dbReference>
<dbReference type="EMBL" id="AP025295">
    <property type="protein sequence ID" value="BDD01559.1"/>
    <property type="molecule type" value="Genomic_DNA"/>
</dbReference>
<dbReference type="PROSITE" id="PS51257">
    <property type="entry name" value="PROKAR_LIPOPROTEIN"/>
    <property type="match status" value="1"/>
</dbReference>
<keyword evidence="3" id="KW-1185">Reference proteome</keyword>
<geneLocation type="plasmid" evidence="2 3">
    <name>pPP3</name>
</geneLocation>
<dbReference type="RefSeq" id="WP_338399001.1">
    <property type="nucleotide sequence ID" value="NZ_AP025295.1"/>
</dbReference>
<feature type="chain" id="PRO_5045235577" description="Transporter" evidence="1">
    <location>
        <begin position="21"/>
        <end position="304"/>
    </location>
</feature>